<feature type="transmembrane region" description="Helical" evidence="1">
    <location>
        <begin position="101"/>
        <end position="122"/>
    </location>
</feature>
<comment type="caution">
    <text evidence="2">The sequence shown here is derived from an EMBL/GenBank/DDBJ whole genome shotgun (WGS) entry which is preliminary data.</text>
</comment>
<accession>A0A243S2S3</accession>
<dbReference type="Pfam" id="PF04020">
    <property type="entry name" value="Phage_holin_4_2"/>
    <property type="match status" value="1"/>
</dbReference>
<feature type="transmembrane region" description="Helical" evidence="1">
    <location>
        <begin position="37"/>
        <end position="54"/>
    </location>
</feature>
<evidence type="ECO:0000313" key="2">
    <source>
        <dbReference type="EMBL" id="OUD01820.1"/>
    </source>
</evidence>
<keyword evidence="3" id="KW-1185">Reference proteome</keyword>
<reference evidence="2 3" key="1">
    <citation type="submission" date="2017-05" db="EMBL/GenBank/DDBJ databases">
        <title>Biotechnological potential of actinobacteria isolated from South African environments.</title>
        <authorList>
            <person name="Le Roes-Hill M."/>
            <person name="Prins A."/>
            <person name="Durrell K.A."/>
        </authorList>
    </citation>
    <scope>NUCLEOTIDE SEQUENCE [LARGE SCALE GENOMIC DNA]</scope>
    <source>
        <strain evidence="2 3">HMC13</strain>
    </source>
</reference>
<keyword evidence="1" id="KW-0472">Membrane</keyword>
<keyword evidence="1" id="KW-0812">Transmembrane</keyword>
<organism evidence="2 3">
    <name type="scientific">Streptomyces swartbergensis</name>
    <dbReference type="NCBI Taxonomy" id="487165"/>
    <lineage>
        <taxon>Bacteria</taxon>
        <taxon>Bacillati</taxon>
        <taxon>Actinomycetota</taxon>
        <taxon>Actinomycetes</taxon>
        <taxon>Kitasatosporales</taxon>
        <taxon>Streptomycetaceae</taxon>
        <taxon>Streptomyces</taxon>
    </lineage>
</organism>
<evidence type="ECO:0000313" key="3">
    <source>
        <dbReference type="Proteomes" id="UP000195105"/>
    </source>
</evidence>
<name>A0A243S2S3_9ACTN</name>
<sequence length="132" mass="14138">MIRPMDKRRRVLGTFLGVTLATVLLPGISTILDSPPWEVVLAGAVFLIVNQLIYSYPDDIRTAPPVLLLLLGVVGIAQDTLIWLLVSWLGSDMEYGLHVDGFLAALLGGVIVRVTVLVLLALGPAKTAPQPS</sequence>
<feature type="transmembrane region" description="Helical" evidence="1">
    <location>
        <begin position="12"/>
        <end position="31"/>
    </location>
</feature>
<proteinExistence type="predicted"/>
<keyword evidence="1" id="KW-1133">Transmembrane helix</keyword>
<dbReference type="InterPro" id="IPR007165">
    <property type="entry name" value="Phage_holin_4_2"/>
</dbReference>
<gene>
    <name evidence="2" type="ORF">CA983_18250</name>
</gene>
<evidence type="ECO:0000256" key="1">
    <source>
        <dbReference type="SAM" id="Phobius"/>
    </source>
</evidence>
<dbReference type="AlphaFoldDB" id="A0A243S2S3"/>
<dbReference type="Proteomes" id="UP000195105">
    <property type="component" value="Unassembled WGS sequence"/>
</dbReference>
<dbReference type="EMBL" id="NGFN01000103">
    <property type="protein sequence ID" value="OUD01820.1"/>
    <property type="molecule type" value="Genomic_DNA"/>
</dbReference>
<protein>
    <submittedName>
        <fullName evidence="2">Uncharacterized protein</fullName>
    </submittedName>
</protein>
<feature type="transmembrane region" description="Helical" evidence="1">
    <location>
        <begin position="66"/>
        <end position="89"/>
    </location>
</feature>